<dbReference type="PANTHER" id="PTHR43046:SF12">
    <property type="entry name" value="GDP-MANNOSE MANNOSYL HYDROLASE"/>
    <property type="match status" value="1"/>
</dbReference>
<reference evidence="7 8" key="1">
    <citation type="submission" date="2021-01" db="EMBL/GenBank/DDBJ databases">
        <title>Whole genome shotgun sequence of Microbispora corallina NBRC 16416.</title>
        <authorList>
            <person name="Komaki H."/>
            <person name="Tamura T."/>
        </authorList>
    </citation>
    <scope>NUCLEOTIDE SEQUENCE [LARGE SCALE GENOMIC DNA]</scope>
    <source>
        <strain evidence="7 8">NBRC 16416</strain>
    </source>
</reference>
<dbReference type="PRINTS" id="PR00502">
    <property type="entry name" value="NUDIXFAMILY"/>
</dbReference>
<dbReference type="SUPFAM" id="SSF55811">
    <property type="entry name" value="Nudix"/>
    <property type="match status" value="1"/>
</dbReference>
<evidence type="ECO:0000256" key="2">
    <source>
        <dbReference type="ARBA" id="ARBA00005582"/>
    </source>
</evidence>
<accession>A0ABQ4G3F7</accession>
<comment type="caution">
    <text evidence="7">The sequence shown here is derived from an EMBL/GenBank/DDBJ whole genome shotgun (WGS) entry which is preliminary data.</text>
</comment>
<comment type="similarity">
    <text evidence="2 5">Belongs to the Nudix hydrolase family.</text>
</comment>
<dbReference type="Proteomes" id="UP000603904">
    <property type="component" value="Unassembled WGS sequence"/>
</dbReference>
<sequence>MTSTVTRTTARVLLADARDRILLFRFRAPEHWTAAHFWVTPGGGVDDGESLPAAAARELGEEIGLDVPEDLLGPVVAWTSGPADLGEDLVEAVDWFFFLRVEAHTVDGSRQEELERSQISAHRWWTLDELARTDEEIFPVDLPRLLPGLFAGDLPAEPLRLPWRRGG</sequence>
<evidence type="ECO:0000256" key="4">
    <source>
        <dbReference type="ARBA" id="ARBA00022842"/>
    </source>
</evidence>
<comment type="cofactor">
    <cofactor evidence="1">
        <name>Mg(2+)</name>
        <dbReference type="ChEBI" id="CHEBI:18420"/>
    </cofactor>
</comment>
<dbReference type="InterPro" id="IPR020476">
    <property type="entry name" value="Nudix_hydrolase"/>
</dbReference>
<dbReference type="PROSITE" id="PS51462">
    <property type="entry name" value="NUDIX"/>
    <property type="match status" value="1"/>
</dbReference>
<proteinExistence type="inferred from homology"/>
<evidence type="ECO:0000256" key="1">
    <source>
        <dbReference type="ARBA" id="ARBA00001946"/>
    </source>
</evidence>
<evidence type="ECO:0000256" key="3">
    <source>
        <dbReference type="ARBA" id="ARBA00022801"/>
    </source>
</evidence>
<keyword evidence="8" id="KW-1185">Reference proteome</keyword>
<evidence type="ECO:0000259" key="6">
    <source>
        <dbReference type="PROSITE" id="PS51462"/>
    </source>
</evidence>
<dbReference type="Gene3D" id="3.90.79.10">
    <property type="entry name" value="Nucleoside Triphosphate Pyrophosphohydrolase"/>
    <property type="match status" value="1"/>
</dbReference>
<evidence type="ECO:0000256" key="5">
    <source>
        <dbReference type="RuleBase" id="RU003476"/>
    </source>
</evidence>
<gene>
    <name evidence="7" type="ORF">Mco01_45950</name>
</gene>
<dbReference type="RefSeq" id="WP_204058927.1">
    <property type="nucleotide sequence ID" value="NZ_BAAAGP010000031.1"/>
</dbReference>
<organism evidence="7 8">
    <name type="scientific">Microbispora corallina</name>
    <dbReference type="NCBI Taxonomy" id="83302"/>
    <lineage>
        <taxon>Bacteria</taxon>
        <taxon>Bacillati</taxon>
        <taxon>Actinomycetota</taxon>
        <taxon>Actinomycetes</taxon>
        <taxon>Streptosporangiales</taxon>
        <taxon>Streptosporangiaceae</taxon>
        <taxon>Microbispora</taxon>
    </lineage>
</organism>
<dbReference type="InterPro" id="IPR000086">
    <property type="entry name" value="NUDIX_hydrolase_dom"/>
</dbReference>
<evidence type="ECO:0000313" key="7">
    <source>
        <dbReference type="EMBL" id="GIH41595.1"/>
    </source>
</evidence>
<dbReference type="InterPro" id="IPR015797">
    <property type="entry name" value="NUDIX_hydrolase-like_dom_sf"/>
</dbReference>
<dbReference type="PANTHER" id="PTHR43046">
    <property type="entry name" value="GDP-MANNOSE MANNOSYL HYDROLASE"/>
    <property type="match status" value="1"/>
</dbReference>
<name>A0ABQ4G3F7_9ACTN</name>
<dbReference type="InterPro" id="IPR020084">
    <property type="entry name" value="NUDIX_hydrolase_CS"/>
</dbReference>
<keyword evidence="3 5" id="KW-0378">Hydrolase</keyword>
<dbReference type="CDD" id="cd04685">
    <property type="entry name" value="NUDIX_Hydrolase"/>
    <property type="match status" value="1"/>
</dbReference>
<dbReference type="Pfam" id="PF00293">
    <property type="entry name" value="NUDIX"/>
    <property type="match status" value="1"/>
</dbReference>
<dbReference type="PROSITE" id="PS00893">
    <property type="entry name" value="NUDIX_BOX"/>
    <property type="match status" value="1"/>
</dbReference>
<dbReference type="EMBL" id="BOOC01000023">
    <property type="protein sequence ID" value="GIH41595.1"/>
    <property type="molecule type" value="Genomic_DNA"/>
</dbReference>
<evidence type="ECO:0000313" key="8">
    <source>
        <dbReference type="Proteomes" id="UP000603904"/>
    </source>
</evidence>
<keyword evidence="4" id="KW-0460">Magnesium</keyword>
<feature type="domain" description="Nudix hydrolase" evidence="6">
    <location>
        <begin position="4"/>
        <end position="146"/>
    </location>
</feature>
<protein>
    <submittedName>
        <fullName evidence="7">DNA mismatch repair protein MutT</fullName>
    </submittedName>
</protein>